<dbReference type="Proteomes" id="UP000028782">
    <property type="component" value="Chromosome"/>
</dbReference>
<reference evidence="1 2" key="1">
    <citation type="journal article" date="2014" name="Genome Announc.">
        <title>Complete Genome Sequence of Polychlorinated Biphenyl Degrader Comamonas testosteroni TK102 (NBRC 109938).</title>
        <authorList>
            <person name="Fukuda K."/>
            <person name="Hosoyama A."/>
            <person name="Tsuchikane K."/>
            <person name="Ohji S."/>
            <person name="Yamazoe A."/>
            <person name="Fujita N."/>
            <person name="Shintani M."/>
            <person name="Kimbara K."/>
        </authorList>
    </citation>
    <scope>NUCLEOTIDE SEQUENCE [LARGE SCALE GENOMIC DNA]</scope>
    <source>
        <strain evidence="1">TK102</strain>
    </source>
</reference>
<protein>
    <submittedName>
        <fullName evidence="1">Uncharacterized protein</fullName>
    </submittedName>
</protein>
<dbReference type="EMBL" id="CP006704">
    <property type="protein sequence ID" value="AIJ48489.1"/>
    <property type="molecule type" value="Genomic_DNA"/>
</dbReference>
<organism evidence="1 2">
    <name type="scientific">Comamonas testosteroni TK102</name>
    <dbReference type="NCBI Taxonomy" id="1392005"/>
    <lineage>
        <taxon>Bacteria</taxon>
        <taxon>Pseudomonadati</taxon>
        <taxon>Pseudomonadota</taxon>
        <taxon>Betaproteobacteria</taxon>
        <taxon>Burkholderiales</taxon>
        <taxon>Comamonadaceae</taxon>
        <taxon>Comamonas</taxon>
    </lineage>
</organism>
<dbReference type="AlphaFoldDB" id="A0A076PNT9"/>
<dbReference type="HOGENOM" id="CLU_2615932_0_0_4"/>
<accession>A0A076PNT9</accession>
<gene>
    <name evidence="1" type="ORF">O987_22000</name>
</gene>
<evidence type="ECO:0000313" key="2">
    <source>
        <dbReference type="Proteomes" id="UP000028782"/>
    </source>
</evidence>
<name>A0A076PNT9_COMTE</name>
<evidence type="ECO:0000313" key="1">
    <source>
        <dbReference type="EMBL" id="AIJ48489.1"/>
    </source>
</evidence>
<dbReference type="KEGG" id="ctes:O987_22000"/>
<proteinExistence type="predicted"/>
<sequence>MLAKVSMDGLATPLSIAEMYVLSTCASKAKVSWDLSAACRHCFTRRPKAMEIGAAEEAEEVAERLLVIGGQDAHLQTN</sequence>